<dbReference type="AlphaFoldDB" id="A0A0A9FKU8"/>
<evidence type="ECO:0000313" key="1">
    <source>
        <dbReference type="EMBL" id="JAE10756.1"/>
    </source>
</evidence>
<reference evidence="1" key="1">
    <citation type="submission" date="2014-09" db="EMBL/GenBank/DDBJ databases">
        <authorList>
            <person name="Magalhaes I.L.F."/>
            <person name="Oliveira U."/>
            <person name="Santos F.R."/>
            <person name="Vidigal T.H.D.A."/>
            <person name="Brescovit A.D."/>
            <person name="Santos A.J."/>
        </authorList>
    </citation>
    <scope>NUCLEOTIDE SEQUENCE</scope>
    <source>
        <tissue evidence="1">Shoot tissue taken approximately 20 cm above the soil surface</tissue>
    </source>
</reference>
<protein>
    <submittedName>
        <fullName evidence="1">Uncharacterized protein</fullName>
    </submittedName>
</protein>
<accession>A0A0A9FKU8</accession>
<name>A0A0A9FKU8_ARUDO</name>
<organism evidence="1">
    <name type="scientific">Arundo donax</name>
    <name type="common">Giant reed</name>
    <name type="synonym">Donax arundinaceus</name>
    <dbReference type="NCBI Taxonomy" id="35708"/>
    <lineage>
        <taxon>Eukaryota</taxon>
        <taxon>Viridiplantae</taxon>
        <taxon>Streptophyta</taxon>
        <taxon>Embryophyta</taxon>
        <taxon>Tracheophyta</taxon>
        <taxon>Spermatophyta</taxon>
        <taxon>Magnoliopsida</taxon>
        <taxon>Liliopsida</taxon>
        <taxon>Poales</taxon>
        <taxon>Poaceae</taxon>
        <taxon>PACMAD clade</taxon>
        <taxon>Arundinoideae</taxon>
        <taxon>Arundineae</taxon>
        <taxon>Arundo</taxon>
    </lineage>
</organism>
<reference evidence="1" key="2">
    <citation type="journal article" date="2015" name="Data Brief">
        <title>Shoot transcriptome of the giant reed, Arundo donax.</title>
        <authorList>
            <person name="Barrero R.A."/>
            <person name="Guerrero F.D."/>
            <person name="Moolhuijzen P."/>
            <person name="Goolsby J.A."/>
            <person name="Tidwell J."/>
            <person name="Bellgard S.E."/>
            <person name="Bellgard M.I."/>
        </authorList>
    </citation>
    <scope>NUCLEOTIDE SEQUENCE</scope>
    <source>
        <tissue evidence="1">Shoot tissue taken approximately 20 cm above the soil surface</tissue>
    </source>
</reference>
<sequence>MAWVSLFCTIPFFSTISIHVIKVYYRDLSCQCFA</sequence>
<proteinExistence type="predicted"/>
<dbReference type="EMBL" id="GBRH01187140">
    <property type="protein sequence ID" value="JAE10756.1"/>
    <property type="molecule type" value="Transcribed_RNA"/>
</dbReference>